<dbReference type="InterPro" id="IPR013087">
    <property type="entry name" value="Znf_C2H2_type"/>
</dbReference>
<proteinExistence type="predicted"/>
<evidence type="ECO:0000313" key="3">
    <source>
        <dbReference type="Proteomes" id="UP001174997"/>
    </source>
</evidence>
<organism evidence="2 3">
    <name type="scientific">Cercophora samala</name>
    <dbReference type="NCBI Taxonomy" id="330535"/>
    <lineage>
        <taxon>Eukaryota</taxon>
        <taxon>Fungi</taxon>
        <taxon>Dikarya</taxon>
        <taxon>Ascomycota</taxon>
        <taxon>Pezizomycotina</taxon>
        <taxon>Sordariomycetes</taxon>
        <taxon>Sordariomycetidae</taxon>
        <taxon>Sordariales</taxon>
        <taxon>Lasiosphaeriaceae</taxon>
        <taxon>Cercophora</taxon>
    </lineage>
</organism>
<evidence type="ECO:0000313" key="2">
    <source>
        <dbReference type="EMBL" id="KAK0667699.1"/>
    </source>
</evidence>
<dbReference type="SMART" id="SM00355">
    <property type="entry name" value="ZnF_C2H2"/>
    <property type="match status" value="2"/>
</dbReference>
<protein>
    <recommendedName>
        <fullName evidence="1">C2H2-type domain-containing protein</fullName>
    </recommendedName>
</protein>
<feature type="domain" description="C2H2-type" evidence="1">
    <location>
        <begin position="186"/>
        <end position="211"/>
    </location>
</feature>
<evidence type="ECO:0000259" key="1">
    <source>
        <dbReference type="SMART" id="SM00355"/>
    </source>
</evidence>
<comment type="caution">
    <text evidence="2">The sequence shown here is derived from an EMBL/GenBank/DDBJ whole genome shotgun (WGS) entry which is preliminary data.</text>
</comment>
<dbReference type="Proteomes" id="UP001174997">
    <property type="component" value="Unassembled WGS sequence"/>
</dbReference>
<gene>
    <name evidence="2" type="ORF">QBC41DRAFT_134431</name>
</gene>
<sequence length="253" mass="28716">MLPEDKNQDGTLGWAWCRACGQPYFNSLPENITTATTTEASNTLPTSGSHHNTGSIACAQWQHPYDLQLWLSAMTLEENHFTAATEQNSYLSDVSSHQSPNMSLVLDTTGSRESSFSPPQPSPLPFMMGSFVYDTDLFPPLISTAPLYQDQPGPQVSGRHIHYSPGKCHREKKKETTAQKRLNPDFQCIYPGCDLNLRETRALNRHIWSEHREWAQQNNVVRLEEIKCPFPGCTRRGRKDNIMRHFRTKHTAS</sequence>
<dbReference type="AlphaFoldDB" id="A0AA39ZB59"/>
<name>A0AA39ZB59_9PEZI</name>
<feature type="domain" description="C2H2-type" evidence="1">
    <location>
        <begin position="226"/>
        <end position="250"/>
    </location>
</feature>
<dbReference type="EMBL" id="JAULSY010000068">
    <property type="protein sequence ID" value="KAK0667699.1"/>
    <property type="molecule type" value="Genomic_DNA"/>
</dbReference>
<reference evidence="2" key="1">
    <citation type="submission" date="2023-06" db="EMBL/GenBank/DDBJ databases">
        <title>Genome-scale phylogeny and comparative genomics of the fungal order Sordariales.</title>
        <authorList>
            <consortium name="Lawrence Berkeley National Laboratory"/>
            <person name="Hensen N."/>
            <person name="Bonometti L."/>
            <person name="Westerberg I."/>
            <person name="Brannstrom I.O."/>
            <person name="Guillou S."/>
            <person name="Cros-Aarteil S."/>
            <person name="Calhoun S."/>
            <person name="Haridas S."/>
            <person name="Kuo A."/>
            <person name="Mondo S."/>
            <person name="Pangilinan J."/>
            <person name="Riley R."/>
            <person name="Labutti K."/>
            <person name="Andreopoulos B."/>
            <person name="Lipzen A."/>
            <person name="Chen C."/>
            <person name="Yanf M."/>
            <person name="Daum C."/>
            <person name="Ng V."/>
            <person name="Clum A."/>
            <person name="Steindorff A."/>
            <person name="Ohm R."/>
            <person name="Martin F."/>
            <person name="Silar P."/>
            <person name="Natvig D."/>
            <person name="Lalanne C."/>
            <person name="Gautier V."/>
            <person name="Ament-Velasquez S.L."/>
            <person name="Kruys A."/>
            <person name="Hutchinson M.I."/>
            <person name="Powell A.J."/>
            <person name="Barry K."/>
            <person name="Miller A.N."/>
            <person name="Grigoriev I.V."/>
            <person name="Debuchy R."/>
            <person name="Gladieux P."/>
            <person name="Thoren M.H."/>
            <person name="Johannesson H."/>
        </authorList>
    </citation>
    <scope>NUCLEOTIDE SEQUENCE</scope>
    <source>
        <strain evidence="2">CBS 307.81</strain>
    </source>
</reference>
<keyword evidence="3" id="KW-1185">Reference proteome</keyword>
<accession>A0AA39ZB59</accession>